<evidence type="ECO:0000256" key="1">
    <source>
        <dbReference type="ARBA" id="ARBA00023125"/>
    </source>
</evidence>
<dbReference type="InterPro" id="IPR001647">
    <property type="entry name" value="HTH_TetR"/>
</dbReference>
<dbReference type="PROSITE" id="PS01081">
    <property type="entry name" value="HTH_TETR_1"/>
    <property type="match status" value="1"/>
</dbReference>
<feature type="domain" description="HTH tetR-type" evidence="3">
    <location>
        <begin position="9"/>
        <end position="69"/>
    </location>
</feature>
<keyword evidence="1 2" id="KW-0238">DNA-binding</keyword>
<sequence length="233" mass="25699">MAFKRMSGDSRRRQILDAAKQCFAQYGFAGTTTRKVATAACISEGLLFRHFATKAALHAEILSEACEADPDLKRLRELQPSSETLIILVREMVVHFLAIRTLPNREKAERLRLTASSHLDDGEFARLLFEKVGDLIAPLFIASIESAVAAGDAVPTETKPIDLFWFVHHLLHSLALTRLPETPSLDYPADDTLANELNGFILRALGVKADFIAAHLKNPASFPTSQHLIPESA</sequence>
<dbReference type="PANTHER" id="PTHR30055">
    <property type="entry name" value="HTH-TYPE TRANSCRIPTIONAL REGULATOR RUTR"/>
    <property type="match status" value="1"/>
</dbReference>
<dbReference type="InterPro" id="IPR009057">
    <property type="entry name" value="Homeodomain-like_sf"/>
</dbReference>
<dbReference type="InterPro" id="IPR050109">
    <property type="entry name" value="HTH-type_TetR-like_transc_reg"/>
</dbReference>
<keyword evidence="5" id="KW-1185">Reference proteome</keyword>
<proteinExistence type="predicted"/>
<dbReference type="Proteomes" id="UP000035762">
    <property type="component" value="Unassembled WGS sequence"/>
</dbReference>
<dbReference type="AlphaFoldDB" id="A0A090MQP6"/>
<comment type="caution">
    <text evidence="4">The sequence shown here is derived from an EMBL/GenBank/DDBJ whole genome shotgun (WGS) entry which is preliminary data.</text>
</comment>
<protein>
    <submittedName>
        <fullName evidence="4">DNA-binding transcriptional repressor AcrR</fullName>
    </submittedName>
</protein>
<dbReference type="PROSITE" id="PS50977">
    <property type="entry name" value="HTH_TETR_2"/>
    <property type="match status" value="1"/>
</dbReference>
<dbReference type="InterPro" id="IPR023772">
    <property type="entry name" value="DNA-bd_HTH_TetR-type_CS"/>
</dbReference>
<evidence type="ECO:0000313" key="4">
    <source>
        <dbReference type="EMBL" id="CEG08567.1"/>
    </source>
</evidence>
<dbReference type="GO" id="GO:0003700">
    <property type="term" value="F:DNA-binding transcription factor activity"/>
    <property type="evidence" value="ECO:0007669"/>
    <property type="project" value="TreeGrafter"/>
</dbReference>
<reference evidence="4 5" key="1">
    <citation type="journal article" date="2014" name="Genome Announc.">
        <title>Genome Sequence of Afipia felis Strain 76713, Isolated in Hospital Water Using an Amoeba Co-Culture Procedure.</title>
        <authorList>
            <person name="Benamar S."/>
            <person name="La Scola B."/>
            <person name="Croce O."/>
        </authorList>
    </citation>
    <scope>NUCLEOTIDE SEQUENCE [LARGE SCALE GENOMIC DNA]</scope>
    <source>
        <strain evidence="4 5">76713</strain>
    </source>
</reference>
<dbReference type="Gene3D" id="1.10.357.10">
    <property type="entry name" value="Tetracycline Repressor, domain 2"/>
    <property type="match status" value="1"/>
</dbReference>
<dbReference type="RefSeq" id="WP_009338921.1">
    <property type="nucleotide sequence ID" value="NZ_CCAZ020000001.1"/>
</dbReference>
<dbReference type="OrthoDB" id="9802802at2"/>
<dbReference type="Pfam" id="PF00440">
    <property type="entry name" value="TetR_N"/>
    <property type="match status" value="1"/>
</dbReference>
<dbReference type="GO" id="GO:0000976">
    <property type="term" value="F:transcription cis-regulatory region binding"/>
    <property type="evidence" value="ECO:0007669"/>
    <property type="project" value="TreeGrafter"/>
</dbReference>
<evidence type="ECO:0000313" key="5">
    <source>
        <dbReference type="Proteomes" id="UP000035762"/>
    </source>
</evidence>
<feature type="DNA-binding region" description="H-T-H motif" evidence="2">
    <location>
        <begin position="32"/>
        <end position="51"/>
    </location>
</feature>
<evidence type="ECO:0000256" key="2">
    <source>
        <dbReference type="PROSITE-ProRule" id="PRU00335"/>
    </source>
</evidence>
<accession>A0A090MQP6</accession>
<evidence type="ECO:0000259" key="3">
    <source>
        <dbReference type="PROSITE" id="PS50977"/>
    </source>
</evidence>
<dbReference type="PANTHER" id="PTHR30055:SF223">
    <property type="entry name" value="HTH-TYPE TRANSCRIPTIONAL REGULATOR UIDR"/>
    <property type="match status" value="1"/>
</dbReference>
<dbReference type="EMBL" id="CCAZ020000001">
    <property type="protein sequence ID" value="CEG08567.1"/>
    <property type="molecule type" value="Genomic_DNA"/>
</dbReference>
<dbReference type="PRINTS" id="PR00455">
    <property type="entry name" value="HTHTETR"/>
</dbReference>
<gene>
    <name evidence="4" type="ORF">BN961_01983</name>
</gene>
<dbReference type="STRING" id="1035.BN961_01983"/>
<name>A0A090MQP6_AFIFE</name>
<dbReference type="SUPFAM" id="SSF46689">
    <property type="entry name" value="Homeodomain-like"/>
    <property type="match status" value="1"/>
</dbReference>
<organism evidence="4 5">
    <name type="scientific">Afipia felis</name>
    <name type="common">Cat scratch disease bacillus</name>
    <dbReference type="NCBI Taxonomy" id="1035"/>
    <lineage>
        <taxon>Bacteria</taxon>
        <taxon>Pseudomonadati</taxon>
        <taxon>Pseudomonadota</taxon>
        <taxon>Alphaproteobacteria</taxon>
        <taxon>Hyphomicrobiales</taxon>
        <taxon>Nitrobacteraceae</taxon>
        <taxon>Afipia</taxon>
    </lineage>
</organism>